<proteinExistence type="predicted"/>
<organism evidence="4 5">
    <name type="scientific">Streptomyces griseoflavus Tu4000</name>
    <dbReference type="NCBI Taxonomy" id="467200"/>
    <lineage>
        <taxon>Bacteria</taxon>
        <taxon>Bacillati</taxon>
        <taxon>Actinomycetota</taxon>
        <taxon>Actinomycetes</taxon>
        <taxon>Kitasatosporales</taxon>
        <taxon>Streptomycetaceae</taxon>
        <taxon>Streptomyces</taxon>
    </lineage>
</organism>
<dbReference type="SUPFAM" id="SSF49464">
    <property type="entry name" value="Carboxypeptidase regulatory domain-like"/>
    <property type="match status" value="1"/>
</dbReference>
<accession>D9XRX5</accession>
<keyword evidence="2" id="KW-0832">Ubl conjugation</keyword>
<dbReference type="STRING" id="467200.SSRG_03422"/>
<reference evidence="4" key="1">
    <citation type="submission" date="2009-02" db="EMBL/GenBank/DDBJ databases">
        <title>Annotation of Streptomyces griseoflavus strain Tu4000.</title>
        <authorList>
            <consortium name="The Broad Institute Genome Sequencing Platform"/>
            <consortium name="Broad Institute Microbial Sequencing Center"/>
            <person name="Fischbach M."/>
            <person name="Godfrey P."/>
            <person name="Ward D."/>
            <person name="Young S."/>
            <person name="Zeng Q."/>
            <person name="Koehrsen M."/>
            <person name="Alvarado L."/>
            <person name="Berlin A.M."/>
            <person name="Bochicchio J."/>
            <person name="Borenstein D."/>
            <person name="Chapman S.B."/>
            <person name="Chen Z."/>
            <person name="Engels R."/>
            <person name="Freedman E."/>
            <person name="Gellesch M."/>
            <person name="Goldberg J."/>
            <person name="Griggs A."/>
            <person name="Gujja S."/>
            <person name="Heilman E.R."/>
            <person name="Heiman D.I."/>
            <person name="Hepburn T.A."/>
            <person name="Howarth C."/>
            <person name="Jen D."/>
            <person name="Larson L."/>
            <person name="Lewis B."/>
            <person name="Mehta T."/>
            <person name="Park D."/>
            <person name="Pearson M."/>
            <person name="Richards J."/>
            <person name="Roberts A."/>
            <person name="Saif S."/>
            <person name="Shea T.D."/>
            <person name="Shenoy N."/>
            <person name="Sisk P."/>
            <person name="Stolte C."/>
            <person name="Sykes S.N."/>
            <person name="Thomson T."/>
            <person name="Walk T."/>
            <person name="White J."/>
            <person name="Yandava C."/>
            <person name="Straight P."/>
            <person name="Clardy J."/>
            <person name="Hung D."/>
            <person name="Kolter R."/>
            <person name="Mekalanos J."/>
            <person name="Walker S."/>
            <person name="Walsh C.T."/>
            <person name="Wieland-Brown L.C."/>
            <person name="Haas B."/>
            <person name="Nusbaum C."/>
            <person name="Birren B."/>
        </authorList>
    </citation>
    <scope>NUCLEOTIDE SEQUENCE [LARGE SCALE GENOMIC DNA]</scope>
    <source>
        <strain evidence="4">Tu4000</strain>
    </source>
</reference>
<dbReference type="Proteomes" id="UP000002968">
    <property type="component" value="Unassembled WGS sequence"/>
</dbReference>
<sequence length="137" mass="14036">MCGAKAGGPDASTIKPGETTIQGSVTRDGEPVTGYVRLLDSTGEFTAEVPTSATGQFRFYAAEGTWTVRALVPGGTADRTVVAQQGGLAEVAIAVSRNTQQPEEPAPTGWTPGVRPSGRSRPTLEVCTRAGGTSTSP</sequence>
<evidence type="ECO:0000256" key="2">
    <source>
        <dbReference type="ARBA" id="ARBA00022843"/>
    </source>
</evidence>
<dbReference type="Pfam" id="PF07210">
    <property type="entry name" value="DUF1416"/>
    <property type="match status" value="1"/>
</dbReference>
<dbReference type="InterPro" id="IPR010814">
    <property type="entry name" value="DUF1416"/>
</dbReference>
<evidence type="ECO:0000256" key="3">
    <source>
        <dbReference type="SAM" id="MobiDB-lite"/>
    </source>
</evidence>
<keyword evidence="5" id="KW-1185">Reference proteome</keyword>
<dbReference type="HOGENOM" id="CLU_154652_0_0_11"/>
<name>D9XRX5_9ACTN</name>
<dbReference type="InterPro" id="IPR013783">
    <property type="entry name" value="Ig-like_fold"/>
</dbReference>
<feature type="region of interest" description="Disordered" evidence="3">
    <location>
        <begin position="1"/>
        <end position="21"/>
    </location>
</feature>
<keyword evidence="1" id="KW-1017">Isopeptide bond</keyword>
<feature type="region of interest" description="Disordered" evidence="3">
    <location>
        <begin position="97"/>
        <end position="137"/>
    </location>
</feature>
<evidence type="ECO:0000313" key="4">
    <source>
        <dbReference type="EMBL" id="EFL40618.1"/>
    </source>
</evidence>
<gene>
    <name evidence="4" type="ORF">SSRG_03422</name>
</gene>
<evidence type="ECO:0000256" key="1">
    <source>
        <dbReference type="ARBA" id="ARBA00022499"/>
    </source>
</evidence>
<dbReference type="Gene3D" id="2.60.40.10">
    <property type="entry name" value="Immunoglobulins"/>
    <property type="match status" value="1"/>
</dbReference>
<evidence type="ECO:0000313" key="5">
    <source>
        <dbReference type="Proteomes" id="UP000002968"/>
    </source>
</evidence>
<protein>
    <submittedName>
        <fullName evidence="4">Uncharacterized protein</fullName>
    </submittedName>
</protein>
<dbReference type="EMBL" id="GG657758">
    <property type="protein sequence ID" value="EFL40618.1"/>
    <property type="molecule type" value="Genomic_DNA"/>
</dbReference>
<dbReference type="eggNOG" id="ENOG5032Y6I">
    <property type="taxonomic scope" value="Bacteria"/>
</dbReference>
<dbReference type="GO" id="GO:0005975">
    <property type="term" value="P:carbohydrate metabolic process"/>
    <property type="evidence" value="ECO:0007669"/>
    <property type="project" value="UniProtKB-ARBA"/>
</dbReference>
<dbReference type="AlphaFoldDB" id="D9XRX5"/>
<dbReference type="InterPro" id="IPR008969">
    <property type="entry name" value="CarboxyPept-like_regulatory"/>
</dbReference>